<name>A0A3M7RCI8_BRAPC</name>
<dbReference type="SUPFAM" id="SSF56204">
    <property type="entry name" value="Hect, E3 ligase catalytic domain"/>
    <property type="match status" value="1"/>
</dbReference>
<dbReference type="InterPro" id="IPR008979">
    <property type="entry name" value="Galactose-bd-like_sf"/>
</dbReference>
<evidence type="ECO:0000256" key="2">
    <source>
        <dbReference type="PROSITE-ProRule" id="PRU00104"/>
    </source>
</evidence>
<feature type="active site" description="Glycyl thioester intermediate" evidence="2">
    <location>
        <position position="835"/>
    </location>
</feature>
<dbReference type="GO" id="GO:0016874">
    <property type="term" value="F:ligase activity"/>
    <property type="evidence" value="ECO:0007669"/>
    <property type="project" value="UniProtKB-KW"/>
</dbReference>
<dbReference type="SMART" id="SM00119">
    <property type="entry name" value="HECTc"/>
    <property type="match status" value="1"/>
</dbReference>
<evidence type="ECO:0000313" key="4">
    <source>
        <dbReference type="EMBL" id="RNA21171.1"/>
    </source>
</evidence>
<dbReference type="Pfam" id="PF00632">
    <property type="entry name" value="HECT"/>
    <property type="match status" value="1"/>
</dbReference>
<sequence>MNKRKNAINKTEKSLKIMRAFEECTECLASNKPFPKPIGYYRAKIYYKLDESCINLNSPLNSSSAINSQFNYESSIYLFDCPVDDQATYDAIINNFEYLNSDRVLDKHSIDYLVSNSVIRINTLGKWILITKIKVFNIDEIDSKKAKSITLKRPLWLLKYKFNSNEQPIKLIEISESKNEKQSSNLNKEWIHYVENYYSLKCDQSDLDQKFKPNLELMKQVTELPRNWSIDLDEELVEMIKDFVNTDVSGSIRNFIKSITLSSQRTSLDPDHLISLDRRTFWESDAYSSAFFNSIRLFLKPNIVIKQLFIVVNKSHRLFMPKDVSVHGGSNPEDVQELNRIVVKSGLKGDDGDVLVLENCQKAYNYLEIRIESCQRNAGTNCRIFGLKLFPKSDEDESIPSEIFSYSKLERNFPRLTNFKPIFLYRRAELLLRFVKLFDLCMDAILPSWTFGEFFNKLVSSVKKILVLSTKRIFLLEKIFSSVPVTQCYLPLVYIDRPLAFAYRGKTNLDPNYQNTIFMQIYNNLAKSSSFRWEKSVDQWWECKFIGEGIIDQGGGFRDSLSDISEELCPNELDTAVPLPFFIRSPNQLQSDLNTFRDMFVVNPSCNLFDEFEFIGKLMGACVRSKETLALFMAPFFWKKISGEKISWKNDFVTVDHSQVQLLETIEKMDMSEYESKYANEITWSCTLSDGSLFMLKPNGNYIPVEYGQRLEYCEKVKKVRMSESDKQIEAIKRGLQSVLSKHIFSIFTWSEFEFNICGAANISVEDLKMSIDYDEDILPNDNTVKYFWEAISNFTNEERSKFVRFVTGRKRLPVKIFFFSSEQPATSFPDSSTCNCSIYFPSYPNAQVAEEKLRYAIYNCVAIDTDCSSYETL</sequence>
<dbReference type="PANTHER" id="PTHR46654">
    <property type="entry name" value="E3 UBIQUITIN-PROTEIN LIGASE HECTD3"/>
    <property type="match status" value="1"/>
</dbReference>
<proteinExistence type="predicted"/>
<dbReference type="PROSITE" id="PS50237">
    <property type="entry name" value="HECT"/>
    <property type="match status" value="1"/>
</dbReference>
<feature type="domain" description="HECT" evidence="3">
    <location>
        <begin position="544"/>
        <end position="874"/>
    </location>
</feature>
<dbReference type="PANTHER" id="PTHR46654:SF1">
    <property type="entry name" value="E3 UBIQUITIN-PROTEIN LIGASE HECTD3"/>
    <property type="match status" value="1"/>
</dbReference>
<keyword evidence="4" id="KW-0436">Ligase</keyword>
<dbReference type="SMART" id="SM01337">
    <property type="entry name" value="APC10"/>
    <property type="match status" value="1"/>
</dbReference>
<gene>
    <name evidence="4" type="ORF">BpHYR1_011248</name>
</gene>
<dbReference type="OrthoDB" id="8068875at2759"/>
<dbReference type="EMBL" id="REGN01003717">
    <property type="protein sequence ID" value="RNA21171.1"/>
    <property type="molecule type" value="Genomic_DNA"/>
</dbReference>
<evidence type="ECO:0000256" key="1">
    <source>
        <dbReference type="ARBA" id="ARBA00022786"/>
    </source>
</evidence>
<dbReference type="Gene3D" id="3.30.2160.10">
    <property type="entry name" value="Hect, E3 ligase catalytic domain"/>
    <property type="match status" value="1"/>
</dbReference>
<dbReference type="Proteomes" id="UP000276133">
    <property type="component" value="Unassembled WGS sequence"/>
</dbReference>
<dbReference type="GO" id="GO:0004842">
    <property type="term" value="F:ubiquitin-protein transferase activity"/>
    <property type="evidence" value="ECO:0007669"/>
    <property type="project" value="InterPro"/>
</dbReference>
<dbReference type="SUPFAM" id="SSF49785">
    <property type="entry name" value="Galactose-binding domain-like"/>
    <property type="match status" value="1"/>
</dbReference>
<dbReference type="AlphaFoldDB" id="A0A3M7RCI8"/>
<dbReference type="InterPro" id="IPR042469">
    <property type="entry name" value="HECTD3"/>
</dbReference>
<dbReference type="SMR" id="A0A3M7RCI8"/>
<dbReference type="Gene3D" id="2.60.120.260">
    <property type="entry name" value="Galactose-binding domain-like"/>
    <property type="match status" value="1"/>
</dbReference>
<protein>
    <submittedName>
        <fullName evidence="4">E3 ubiquitin-ligase</fullName>
    </submittedName>
</protein>
<organism evidence="4 5">
    <name type="scientific">Brachionus plicatilis</name>
    <name type="common">Marine rotifer</name>
    <name type="synonym">Brachionus muelleri</name>
    <dbReference type="NCBI Taxonomy" id="10195"/>
    <lineage>
        <taxon>Eukaryota</taxon>
        <taxon>Metazoa</taxon>
        <taxon>Spiralia</taxon>
        <taxon>Gnathifera</taxon>
        <taxon>Rotifera</taxon>
        <taxon>Eurotatoria</taxon>
        <taxon>Monogononta</taxon>
        <taxon>Pseudotrocha</taxon>
        <taxon>Ploima</taxon>
        <taxon>Brachionidae</taxon>
        <taxon>Brachionus</taxon>
    </lineage>
</organism>
<dbReference type="InterPro" id="IPR004939">
    <property type="entry name" value="APC_su10/DOC_dom"/>
</dbReference>
<evidence type="ECO:0000313" key="5">
    <source>
        <dbReference type="Proteomes" id="UP000276133"/>
    </source>
</evidence>
<dbReference type="STRING" id="10195.A0A3M7RCI8"/>
<comment type="caution">
    <text evidence="4">The sequence shown here is derived from an EMBL/GenBank/DDBJ whole genome shotgun (WGS) entry which is preliminary data.</text>
</comment>
<reference evidence="4 5" key="1">
    <citation type="journal article" date="2018" name="Sci. Rep.">
        <title>Genomic signatures of local adaptation to the degree of environmental predictability in rotifers.</title>
        <authorList>
            <person name="Franch-Gras L."/>
            <person name="Hahn C."/>
            <person name="Garcia-Roger E.M."/>
            <person name="Carmona M.J."/>
            <person name="Serra M."/>
            <person name="Gomez A."/>
        </authorList>
    </citation>
    <scope>NUCLEOTIDE SEQUENCE [LARGE SCALE GENOMIC DNA]</scope>
    <source>
        <strain evidence="4">HYR1</strain>
    </source>
</reference>
<dbReference type="InterPro" id="IPR000569">
    <property type="entry name" value="HECT_dom"/>
</dbReference>
<keyword evidence="5" id="KW-1185">Reference proteome</keyword>
<dbReference type="Gene3D" id="3.30.2410.10">
    <property type="entry name" value="Hect, E3 ligase catalytic domain"/>
    <property type="match status" value="1"/>
</dbReference>
<dbReference type="Gene3D" id="3.90.1750.10">
    <property type="entry name" value="Hect, E3 ligase catalytic domains"/>
    <property type="match status" value="1"/>
</dbReference>
<keyword evidence="1 2" id="KW-0833">Ubl conjugation pathway</keyword>
<dbReference type="InterPro" id="IPR035983">
    <property type="entry name" value="Hect_E3_ubiquitin_ligase"/>
</dbReference>
<accession>A0A3M7RCI8</accession>
<evidence type="ECO:0000259" key="3">
    <source>
        <dbReference type="PROSITE" id="PS50237"/>
    </source>
</evidence>